<proteinExistence type="predicted"/>
<dbReference type="eggNOG" id="ENOG502SC7H">
    <property type="taxonomic scope" value="Eukaryota"/>
</dbReference>
<dbReference type="InterPro" id="IPR055463">
    <property type="entry name" value="DUF7035"/>
</dbReference>
<feature type="chain" id="PRO_5003264933" description="EGF-like domain-containing protein" evidence="4">
    <location>
        <begin position="29"/>
        <end position="1488"/>
    </location>
</feature>
<feature type="disulfide bond" evidence="2">
    <location>
        <begin position="1139"/>
        <end position="1149"/>
    </location>
</feature>
<accession>F0Z6D4</accession>
<dbReference type="PROSITE" id="PS00022">
    <property type="entry name" value="EGF_1"/>
    <property type="match status" value="1"/>
</dbReference>
<dbReference type="InterPro" id="IPR002049">
    <property type="entry name" value="LE_dom"/>
</dbReference>
<feature type="disulfide bond" evidence="2">
    <location>
        <begin position="1158"/>
        <end position="1167"/>
    </location>
</feature>
<evidence type="ECO:0000256" key="1">
    <source>
        <dbReference type="ARBA" id="ARBA00023157"/>
    </source>
</evidence>
<dbReference type="Pfam" id="PF07974">
    <property type="entry name" value="EGF_2"/>
    <property type="match status" value="1"/>
</dbReference>
<gene>
    <name evidence="6" type="ORF">DICPUDRAFT_73963</name>
</gene>
<feature type="transmembrane region" description="Helical" evidence="3">
    <location>
        <begin position="1463"/>
        <end position="1485"/>
    </location>
</feature>
<protein>
    <recommendedName>
        <fullName evidence="5">EGF-like domain-containing protein</fullName>
    </recommendedName>
</protein>
<dbReference type="InterPro" id="IPR000742">
    <property type="entry name" value="EGF"/>
</dbReference>
<dbReference type="PANTHER" id="PTHR31378:SF29">
    <property type="entry name" value="EGF-LIKE DOMAIN-CONTAINING PROTEIN-RELATED"/>
    <property type="match status" value="1"/>
</dbReference>
<keyword evidence="1 2" id="KW-1015">Disulfide bond</keyword>
<sequence>MLKYKQFFKSFILLILLQLISFNNLVCSEVFLKDVSPPNTFYKFYSNYQFITCQFAFEILCIPQEALDTCNVDFSSPEYFIGSTSEIFDNSSAKVTRYVINYDKIGTNYLKYKEFSIEFQCLNVDLDKLSFELIGDYYTEGNSISGVYRINGLDPDASFFYFSYNSGQYFYSTAFNSLRLNFNSIPDDQVSQILVNISTPQNSRIFSFKSPFGTEQYTLSIDRSYPNEPSLENYDAMGYNYGAVLSLKVKEPLNKLFLNSLYSFEIGTKTNLTALYIPVSSDETGATTILTQIEKPQGKFGYDLFYRSQSINTKVTPNTLKLNFIQYPSSVLPWSTVLGGYENGLPIVTFGFSEIKPITDFTPFYLSRIGEFSYVARFPYGYIKSYSNPQSYDFQVTSLVKPTNIETDLLISLRSYYSSISIVYSPIDTLFVYDYKFKPSILDSEIINLGNGNSLLRLTLNIKYGFKHLKVNGFNGEIFYGAETFVSGDLYGIGYYELIAPIKFDSIYLSDQASFVLDLNTQIIKIDDINNVARLYQPPIKLDMPQIKDVSFLYNDIDVSNHRYYNVMYFNYSENVPRDTSFAMLDYYSLYLKNENPIFYSSWNESIKKFQIIFYIEANSPPGSYQFFLFSVYGQNLHSSSLSTQLLIKKTKLDNQGPLFKEISKILPDKADGLNVKHGIFGWTITIEDQINGFKNGYIVIKGQIDQSHYNISLSPEKNIKSGNLYLGVYDIKLNISFPCITQNYVIDEVKLTDRAGRISYFSIYTEETYYISLSNPFLNYIQDSTINKIKLECEISPSSSDITPPTLVLFKPSTSQNSKEIDVSKSSTITFDFKASDPESGLKNNTFPIVYISNSNNQMIECYSEIKSSTEFDTTYKCTVDLPLAFGYPGIIIFSVYGFINNNGLFSGYSTKLLITSNFDYYATTTFNSFEPVLTGNIEITDKGGNLWLYGKSLSDTDSAYIKYDGSTSFISLQPSTKYSTTILIPGIKPTNKPYQIYVSTGTTTSNTIKITPVIYDSYFYCNGNGIQNISTCICNNKWTTIITENQCTIPNHYISSSTQVSSTTGGEITLNGWFGTLNNNATLFIDNKPLPFSIISSESIKTTIGTGNIGSIKVNFTQNTITWSGSIYPYYITDIECSSKCHEHGICDKTTGTCKCNSEFTGFDCSSPIINNNNNQAETETEINNNGTVTIKNQEIGYSIFIDSITELDLNNQQITIFNLSNNWILANKQESVTTFNQIRINEDNSNAIIKLIIEEVNNKDKDFTFAGNQFTVTKGGFKLSLSISNWLFKSNLNTLQVQMTSDIQIDSSNSNNKCNKDDNEATIESSSNNNYLMNNINYLKVIKNNRILYARFQDKMLSDNRPTTIVANVISNDKKSIKIALNLPHCDECLIDPDFSLLISPDYNFECKDSRKWVIGVAVSSLSVINVSFYILLFSTVQSLITEKPWNLLSQLRPSQIKKIIYYSLFNLFIVLTWNCSVKYIGPLG</sequence>
<dbReference type="PANTHER" id="PTHR31378">
    <property type="entry name" value="EGF-LIKE DOMAIN-CONTAINING PROTEIN-RELATED-RELATED"/>
    <property type="match status" value="1"/>
</dbReference>
<dbReference type="InterPro" id="IPR013111">
    <property type="entry name" value="EGF_extracell"/>
</dbReference>
<dbReference type="RefSeq" id="XP_003283015.1">
    <property type="nucleotide sequence ID" value="XM_003282967.1"/>
</dbReference>
<comment type="caution">
    <text evidence="2">Lacks conserved residue(s) required for the propagation of feature annotation.</text>
</comment>
<name>F0Z6D4_DICPU</name>
<dbReference type="GeneID" id="10503398"/>
<dbReference type="InParanoid" id="F0Z6D4"/>
<feature type="signal peptide" evidence="4">
    <location>
        <begin position="1"/>
        <end position="28"/>
    </location>
</feature>
<dbReference type="OrthoDB" id="18487at2759"/>
<evidence type="ECO:0000313" key="6">
    <source>
        <dbReference type="EMBL" id="EGC40468.1"/>
    </source>
</evidence>
<evidence type="ECO:0000313" key="7">
    <source>
        <dbReference type="Proteomes" id="UP000001064"/>
    </source>
</evidence>
<dbReference type="Pfam" id="PF23033">
    <property type="entry name" value="DUF7034"/>
    <property type="match status" value="1"/>
</dbReference>
<dbReference type="PROSITE" id="PS50026">
    <property type="entry name" value="EGF_3"/>
    <property type="match status" value="1"/>
</dbReference>
<dbReference type="CDD" id="cd00055">
    <property type="entry name" value="EGF_Lam"/>
    <property type="match status" value="1"/>
</dbReference>
<keyword evidence="3" id="KW-0472">Membrane</keyword>
<dbReference type="EMBL" id="GL870942">
    <property type="protein sequence ID" value="EGC40468.1"/>
    <property type="molecule type" value="Genomic_DNA"/>
</dbReference>
<dbReference type="VEuPathDB" id="AmoebaDB:DICPUDRAFT_73963"/>
<feature type="transmembrane region" description="Helical" evidence="3">
    <location>
        <begin position="1416"/>
        <end position="1437"/>
    </location>
</feature>
<evidence type="ECO:0000259" key="5">
    <source>
        <dbReference type="PROSITE" id="PS50026"/>
    </source>
</evidence>
<keyword evidence="4" id="KW-0732">Signal</keyword>
<keyword evidence="7" id="KW-1185">Reference proteome</keyword>
<dbReference type="Pfam" id="PF22933">
    <property type="entry name" value="ComC_SSD"/>
    <property type="match status" value="1"/>
</dbReference>
<organism evidence="6 7">
    <name type="scientific">Dictyostelium purpureum</name>
    <name type="common">Slime mold</name>
    <dbReference type="NCBI Taxonomy" id="5786"/>
    <lineage>
        <taxon>Eukaryota</taxon>
        <taxon>Amoebozoa</taxon>
        <taxon>Evosea</taxon>
        <taxon>Eumycetozoa</taxon>
        <taxon>Dictyostelia</taxon>
        <taxon>Dictyosteliales</taxon>
        <taxon>Dictyosteliaceae</taxon>
        <taxon>Dictyostelium</taxon>
    </lineage>
</organism>
<feature type="domain" description="EGF-like" evidence="5">
    <location>
        <begin position="1135"/>
        <end position="1168"/>
    </location>
</feature>
<dbReference type="Proteomes" id="UP000001064">
    <property type="component" value="Unassembled WGS sequence"/>
</dbReference>
<dbReference type="InterPro" id="IPR054484">
    <property type="entry name" value="ComC_SSD"/>
</dbReference>
<keyword evidence="3" id="KW-0812">Transmembrane</keyword>
<evidence type="ECO:0000256" key="2">
    <source>
        <dbReference type="PROSITE-ProRule" id="PRU00076"/>
    </source>
</evidence>
<evidence type="ECO:0000256" key="3">
    <source>
        <dbReference type="SAM" id="Phobius"/>
    </source>
</evidence>
<reference evidence="7" key="1">
    <citation type="journal article" date="2011" name="Genome Biol.">
        <title>Comparative genomics of the social amoebae Dictyostelium discoideum and Dictyostelium purpureum.</title>
        <authorList>
            <consortium name="US DOE Joint Genome Institute (JGI-PGF)"/>
            <person name="Sucgang R."/>
            <person name="Kuo A."/>
            <person name="Tian X."/>
            <person name="Salerno W."/>
            <person name="Parikh A."/>
            <person name="Feasley C.L."/>
            <person name="Dalin E."/>
            <person name="Tu H."/>
            <person name="Huang E."/>
            <person name="Barry K."/>
            <person name="Lindquist E."/>
            <person name="Shapiro H."/>
            <person name="Bruce D."/>
            <person name="Schmutz J."/>
            <person name="Salamov A."/>
            <person name="Fey P."/>
            <person name="Gaudet P."/>
            <person name="Anjard C."/>
            <person name="Babu M.M."/>
            <person name="Basu S."/>
            <person name="Bushmanova Y."/>
            <person name="van der Wel H."/>
            <person name="Katoh-Kurasawa M."/>
            <person name="Dinh C."/>
            <person name="Coutinho P.M."/>
            <person name="Saito T."/>
            <person name="Elias M."/>
            <person name="Schaap P."/>
            <person name="Kay R.R."/>
            <person name="Henrissat B."/>
            <person name="Eichinger L."/>
            <person name="Rivero F."/>
            <person name="Putnam N.H."/>
            <person name="West C.M."/>
            <person name="Loomis W.F."/>
            <person name="Chisholm R.L."/>
            <person name="Shaulsky G."/>
            <person name="Strassmann J.E."/>
            <person name="Queller D.C."/>
            <person name="Kuspa A."/>
            <person name="Grigoriev I.V."/>
        </authorList>
    </citation>
    <scope>NUCLEOTIDE SEQUENCE [LARGE SCALE GENOMIC DNA]</scope>
    <source>
        <strain evidence="7">QSDP1</strain>
    </source>
</reference>
<keyword evidence="2" id="KW-0245">EGF-like domain</keyword>
<keyword evidence="3" id="KW-1133">Transmembrane helix</keyword>
<evidence type="ECO:0000256" key="4">
    <source>
        <dbReference type="SAM" id="SignalP"/>
    </source>
</evidence>
<dbReference type="InterPro" id="IPR055462">
    <property type="entry name" value="DUF7034"/>
</dbReference>
<dbReference type="KEGG" id="dpp:DICPUDRAFT_73963"/>
<dbReference type="Pfam" id="PF23034">
    <property type="entry name" value="DUF7035"/>
    <property type="match status" value="1"/>
</dbReference>